<feature type="binding site" evidence="18">
    <location>
        <begin position="391"/>
        <end position="392"/>
    </location>
    <ligand>
        <name>acetyl-CoA</name>
        <dbReference type="ChEBI" id="CHEBI:57288"/>
    </ligand>
</feature>
<keyword evidence="11 18" id="KW-0573">Peptidoglycan synthesis</keyword>
<evidence type="ECO:0000256" key="6">
    <source>
        <dbReference type="ARBA" id="ARBA00022695"/>
    </source>
</evidence>
<dbReference type="EC" id="2.3.1.157" evidence="18"/>
<gene>
    <name evidence="18" type="primary">glmU</name>
    <name evidence="20" type="ORF">SAMN04488503_3146</name>
</gene>
<dbReference type="PANTHER" id="PTHR43584">
    <property type="entry name" value="NUCLEOTIDYL TRANSFERASE"/>
    <property type="match status" value="1"/>
</dbReference>
<dbReference type="NCBIfam" id="TIGR01173">
    <property type="entry name" value="glmU"/>
    <property type="match status" value="1"/>
</dbReference>
<dbReference type="GO" id="GO:0006048">
    <property type="term" value="P:UDP-N-acetylglucosamine biosynthetic process"/>
    <property type="evidence" value="ECO:0007669"/>
    <property type="project" value="UniProtKB-UniPathway"/>
</dbReference>
<dbReference type="HAMAP" id="MF_01631">
    <property type="entry name" value="GlmU"/>
    <property type="match status" value="1"/>
</dbReference>
<feature type="region of interest" description="N-acetyltransferase" evidence="18">
    <location>
        <begin position="256"/>
        <end position="458"/>
    </location>
</feature>
<comment type="pathway">
    <text evidence="18">Nucleotide-sugar biosynthesis; UDP-N-acetyl-alpha-D-glucosamine biosynthesis; UDP-N-acetyl-alpha-D-glucosamine from N-acetyl-alpha-D-glucosamine 1-phosphate: step 1/1.</text>
</comment>
<dbReference type="GO" id="GO:0005737">
    <property type="term" value="C:cytoplasm"/>
    <property type="evidence" value="ECO:0007669"/>
    <property type="project" value="UniProtKB-SubCell"/>
</dbReference>
<dbReference type="GO" id="GO:0000902">
    <property type="term" value="P:cell morphogenesis"/>
    <property type="evidence" value="ECO:0007669"/>
    <property type="project" value="UniProtKB-UniRule"/>
</dbReference>
<feature type="binding site" evidence="18">
    <location>
        <position position="371"/>
    </location>
    <ligand>
        <name>UDP-N-acetyl-alpha-D-glucosamine</name>
        <dbReference type="ChEBI" id="CHEBI:57705"/>
    </ligand>
</feature>
<feature type="binding site" evidence="18">
    <location>
        <position position="428"/>
    </location>
    <ligand>
        <name>acetyl-CoA</name>
        <dbReference type="ChEBI" id="CHEBI:57288"/>
    </ligand>
</feature>
<keyword evidence="14 18" id="KW-0961">Cell wall biogenesis/degradation</keyword>
<feature type="binding site" evidence="18">
    <location>
        <position position="142"/>
    </location>
    <ligand>
        <name>UDP-N-acetyl-alpha-D-glucosamine</name>
        <dbReference type="ChEBI" id="CHEBI:57705"/>
    </ligand>
</feature>
<dbReference type="GO" id="GO:0003977">
    <property type="term" value="F:UDP-N-acetylglucosamine diphosphorylase activity"/>
    <property type="evidence" value="ECO:0007669"/>
    <property type="project" value="UniProtKB-UniRule"/>
</dbReference>
<evidence type="ECO:0000256" key="11">
    <source>
        <dbReference type="ARBA" id="ARBA00022984"/>
    </source>
</evidence>
<feature type="binding site" evidence="18">
    <location>
        <position position="157"/>
    </location>
    <ligand>
        <name>UDP-N-acetyl-alpha-D-glucosamine</name>
        <dbReference type="ChEBI" id="CHEBI:57705"/>
    </ligand>
</feature>
<evidence type="ECO:0000256" key="1">
    <source>
        <dbReference type="ARBA" id="ARBA00004496"/>
    </source>
</evidence>
<evidence type="ECO:0000256" key="9">
    <source>
        <dbReference type="ARBA" id="ARBA00022842"/>
    </source>
</evidence>
<evidence type="ECO:0000256" key="5">
    <source>
        <dbReference type="ARBA" id="ARBA00022679"/>
    </source>
</evidence>
<dbReference type="GO" id="GO:0016020">
    <property type="term" value="C:membrane"/>
    <property type="evidence" value="ECO:0007669"/>
    <property type="project" value="GOC"/>
</dbReference>
<proteinExistence type="inferred from homology"/>
<evidence type="ECO:0000256" key="17">
    <source>
        <dbReference type="ARBA" id="ARBA00049628"/>
    </source>
</evidence>
<feature type="binding site" evidence="18">
    <location>
        <position position="106"/>
    </location>
    <ligand>
        <name>Mg(2+)</name>
        <dbReference type="ChEBI" id="CHEBI:18420"/>
    </ligand>
</feature>
<dbReference type="InterPro" id="IPR029044">
    <property type="entry name" value="Nucleotide-diphossugar_trans"/>
</dbReference>
<dbReference type="GO" id="GO:0009245">
    <property type="term" value="P:lipid A biosynthetic process"/>
    <property type="evidence" value="ECO:0007669"/>
    <property type="project" value="UniProtKB-UniRule"/>
</dbReference>
<feature type="binding site" evidence="18">
    <location>
        <position position="382"/>
    </location>
    <ligand>
        <name>UDP-N-acetyl-alpha-D-glucosamine</name>
        <dbReference type="ChEBI" id="CHEBI:57705"/>
    </ligand>
</feature>
<keyword evidence="5 18" id="KW-0808">Transferase</keyword>
<feature type="region of interest" description="Linker" evidence="18">
    <location>
        <begin position="235"/>
        <end position="255"/>
    </location>
</feature>
<dbReference type="Proteomes" id="UP000198324">
    <property type="component" value="Unassembled WGS sequence"/>
</dbReference>
<dbReference type="EMBL" id="FZOC01000008">
    <property type="protein sequence ID" value="SNS19859.1"/>
    <property type="molecule type" value="Genomic_DNA"/>
</dbReference>
<comment type="caution">
    <text evidence="18">Lacks conserved residue(s) required for the propagation of feature annotation.</text>
</comment>
<comment type="cofactor">
    <cofactor evidence="18">
        <name>Mg(2+)</name>
        <dbReference type="ChEBI" id="CHEBI:18420"/>
    </cofactor>
    <text evidence="18">Binds 1 Mg(2+) ion per subunit.</text>
</comment>
<feature type="binding site" evidence="18">
    <location>
        <position position="232"/>
    </location>
    <ligand>
        <name>UDP-N-acetyl-alpha-D-glucosamine</name>
        <dbReference type="ChEBI" id="CHEBI:57705"/>
    </ligand>
</feature>
<comment type="subcellular location">
    <subcellularLocation>
        <location evidence="1 18">Cytoplasm</location>
    </subcellularLocation>
</comment>
<comment type="similarity">
    <text evidence="2 18">In the C-terminal section; belongs to the transferase hexapeptide repeat family.</text>
</comment>
<evidence type="ECO:0000256" key="10">
    <source>
        <dbReference type="ARBA" id="ARBA00022960"/>
    </source>
</evidence>
<keyword evidence="7 18" id="KW-0479">Metal-binding</keyword>
<dbReference type="InterPro" id="IPR050065">
    <property type="entry name" value="GlmU-like"/>
</dbReference>
<dbReference type="UniPathway" id="UPA00973"/>
<accession>A0A239CIS2</accession>
<keyword evidence="4 18" id="KW-0963">Cytoplasm</keyword>
<feature type="binding site" evidence="18">
    <location>
        <position position="385"/>
    </location>
    <ligand>
        <name>acetyl-CoA</name>
        <dbReference type="ChEBI" id="CHEBI:57288"/>
    </ligand>
</feature>
<evidence type="ECO:0000256" key="12">
    <source>
        <dbReference type="ARBA" id="ARBA00023268"/>
    </source>
</evidence>
<dbReference type="Gene3D" id="3.90.550.10">
    <property type="entry name" value="Spore Coat Polysaccharide Biosynthesis Protein SpsA, Chain A"/>
    <property type="match status" value="1"/>
</dbReference>
<keyword evidence="10 18" id="KW-0133">Cell shape</keyword>
<comment type="function">
    <text evidence="17 18">Catalyzes the last two sequential reactions in the de novo biosynthetic pathway for UDP-N-acetylglucosamine (UDP-GlcNAc). The C-terminal domain catalyzes the transfer of acetyl group from acetyl coenzyme A to glucosamine-1-phosphate (GlcN-1-P) to produce N-acetylglucosamine-1-phosphate (GlcNAc-1-P), which is converted into UDP-GlcNAc by the transfer of uridine 5-monophosphate (from uridine 5-triphosphate), a reaction catalyzed by the N-terminal domain.</text>
</comment>
<evidence type="ECO:0000256" key="3">
    <source>
        <dbReference type="ARBA" id="ARBA00007947"/>
    </source>
</evidence>
<evidence type="ECO:0000256" key="7">
    <source>
        <dbReference type="ARBA" id="ARBA00022723"/>
    </source>
</evidence>
<dbReference type="GO" id="GO:0009252">
    <property type="term" value="P:peptidoglycan biosynthetic process"/>
    <property type="evidence" value="ECO:0007669"/>
    <property type="project" value="UniProtKB-UniRule"/>
</dbReference>
<evidence type="ECO:0000256" key="14">
    <source>
        <dbReference type="ARBA" id="ARBA00023316"/>
    </source>
</evidence>
<dbReference type="InterPro" id="IPR025877">
    <property type="entry name" value="MobA-like_NTP_Trfase"/>
</dbReference>
<comment type="pathway">
    <text evidence="18">Bacterial outer membrane biogenesis; LPS lipid A biosynthesis.</text>
</comment>
<dbReference type="SUPFAM" id="SSF51161">
    <property type="entry name" value="Trimeric LpxA-like enzymes"/>
    <property type="match status" value="1"/>
</dbReference>
<protein>
    <recommendedName>
        <fullName evidence="18">Bifunctional protein GlmU</fullName>
    </recommendedName>
    <domain>
        <recommendedName>
            <fullName evidence="18">UDP-N-acetylglucosamine pyrophosphorylase</fullName>
            <ecNumber evidence="18">2.7.7.23</ecNumber>
        </recommendedName>
        <alternativeName>
            <fullName evidence="18">N-acetylglucosamine-1-phosphate uridyltransferase</fullName>
        </alternativeName>
    </domain>
    <domain>
        <recommendedName>
            <fullName evidence="18">Glucosamine-1-phosphate N-acetyltransferase</fullName>
            <ecNumber evidence="18">2.3.1.157</ecNumber>
        </recommendedName>
    </domain>
</protein>
<dbReference type="GO" id="GO:0000287">
    <property type="term" value="F:magnesium ion binding"/>
    <property type="evidence" value="ECO:0007669"/>
    <property type="project" value="UniProtKB-UniRule"/>
</dbReference>
<comment type="catalytic activity">
    <reaction evidence="15 18">
        <text>alpha-D-glucosamine 1-phosphate + acetyl-CoA = N-acetyl-alpha-D-glucosamine 1-phosphate + CoA + H(+)</text>
        <dbReference type="Rhea" id="RHEA:13725"/>
        <dbReference type="ChEBI" id="CHEBI:15378"/>
        <dbReference type="ChEBI" id="CHEBI:57287"/>
        <dbReference type="ChEBI" id="CHEBI:57288"/>
        <dbReference type="ChEBI" id="CHEBI:57776"/>
        <dbReference type="ChEBI" id="CHEBI:58516"/>
        <dbReference type="EC" id="2.3.1.157"/>
    </reaction>
</comment>
<feature type="binding site" evidence="18">
    <location>
        <begin position="80"/>
        <end position="81"/>
    </location>
    <ligand>
        <name>UDP-N-acetyl-alpha-D-glucosamine</name>
        <dbReference type="ChEBI" id="CHEBI:57705"/>
    </ligand>
</feature>
<reference evidence="20 21" key="1">
    <citation type="submission" date="2017-06" db="EMBL/GenBank/DDBJ databases">
        <authorList>
            <person name="Kim H.J."/>
            <person name="Triplett B.A."/>
        </authorList>
    </citation>
    <scope>NUCLEOTIDE SEQUENCE [LARGE SCALE GENOMIC DNA]</scope>
    <source>
        <strain evidence="20 21">DSM 13116</strain>
    </source>
</reference>
<dbReference type="OrthoDB" id="9775031at2"/>
<feature type="domain" description="MobA-like NTP transferase" evidence="19">
    <location>
        <begin position="8"/>
        <end position="132"/>
    </location>
</feature>
<dbReference type="GO" id="GO:0019134">
    <property type="term" value="F:glucosamine-1-phosphate N-acetyltransferase activity"/>
    <property type="evidence" value="ECO:0007669"/>
    <property type="project" value="UniProtKB-UniRule"/>
</dbReference>
<evidence type="ECO:0000256" key="16">
    <source>
        <dbReference type="ARBA" id="ARBA00048493"/>
    </source>
</evidence>
<dbReference type="Gene3D" id="2.160.10.10">
    <property type="entry name" value="Hexapeptide repeat proteins"/>
    <property type="match status" value="1"/>
</dbReference>
<feature type="active site" description="Proton acceptor" evidence="18">
    <location>
        <position position="368"/>
    </location>
</feature>
<feature type="binding site" evidence="18">
    <location>
        <position position="174"/>
    </location>
    <ligand>
        <name>UDP-N-acetyl-alpha-D-glucosamine</name>
        <dbReference type="ChEBI" id="CHEBI:57705"/>
    </ligand>
</feature>
<dbReference type="GO" id="GO:0008360">
    <property type="term" value="P:regulation of cell shape"/>
    <property type="evidence" value="ECO:0007669"/>
    <property type="project" value="UniProtKB-KW"/>
</dbReference>
<evidence type="ECO:0000256" key="8">
    <source>
        <dbReference type="ARBA" id="ARBA00022737"/>
    </source>
</evidence>
<dbReference type="Pfam" id="PF00132">
    <property type="entry name" value="Hexapep"/>
    <property type="match status" value="1"/>
</dbReference>
<dbReference type="AlphaFoldDB" id="A0A239CIS2"/>
<evidence type="ECO:0000313" key="20">
    <source>
        <dbReference type="EMBL" id="SNS19859.1"/>
    </source>
</evidence>
<dbReference type="PANTHER" id="PTHR43584:SF3">
    <property type="entry name" value="BIFUNCTIONAL PROTEIN GLMU"/>
    <property type="match status" value="1"/>
</dbReference>
<dbReference type="InterPro" id="IPR011004">
    <property type="entry name" value="Trimer_LpxA-like_sf"/>
</dbReference>
<evidence type="ECO:0000256" key="13">
    <source>
        <dbReference type="ARBA" id="ARBA00023315"/>
    </source>
</evidence>
<evidence type="ECO:0000256" key="4">
    <source>
        <dbReference type="ARBA" id="ARBA00022490"/>
    </source>
</evidence>
<evidence type="ECO:0000256" key="15">
    <source>
        <dbReference type="ARBA" id="ARBA00048247"/>
    </source>
</evidence>
<dbReference type="InterPro" id="IPR001451">
    <property type="entry name" value="Hexapep"/>
</dbReference>
<feature type="binding site" evidence="18">
    <location>
        <position position="75"/>
    </location>
    <ligand>
        <name>UDP-N-acetyl-alpha-D-glucosamine</name>
        <dbReference type="ChEBI" id="CHEBI:57705"/>
    </ligand>
</feature>
<dbReference type="InterPro" id="IPR038009">
    <property type="entry name" value="GlmU_C_LbH"/>
</dbReference>
<feature type="region of interest" description="Pyrophosphorylase" evidence="18">
    <location>
        <begin position="1"/>
        <end position="234"/>
    </location>
</feature>
<comment type="subunit">
    <text evidence="18">Homotrimer.</text>
</comment>
<dbReference type="CDD" id="cd03353">
    <property type="entry name" value="LbH_GlmU_C"/>
    <property type="match status" value="1"/>
</dbReference>
<evidence type="ECO:0000259" key="19">
    <source>
        <dbReference type="Pfam" id="PF12804"/>
    </source>
</evidence>
<dbReference type="EC" id="2.7.7.23" evidence="18"/>
<dbReference type="UniPathway" id="UPA00113">
    <property type="reaction ID" value="UER00532"/>
</dbReference>
<feature type="binding site" evidence="18">
    <location>
        <begin position="11"/>
        <end position="14"/>
    </location>
    <ligand>
        <name>UDP-N-acetyl-alpha-D-glucosamine</name>
        <dbReference type="ChEBI" id="CHEBI:57705"/>
    </ligand>
</feature>
<comment type="catalytic activity">
    <reaction evidence="16 18">
        <text>N-acetyl-alpha-D-glucosamine 1-phosphate + UTP + H(+) = UDP-N-acetyl-alpha-D-glucosamine + diphosphate</text>
        <dbReference type="Rhea" id="RHEA:13509"/>
        <dbReference type="ChEBI" id="CHEBI:15378"/>
        <dbReference type="ChEBI" id="CHEBI:33019"/>
        <dbReference type="ChEBI" id="CHEBI:46398"/>
        <dbReference type="ChEBI" id="CHEBI:57705"/>
        <dbReference type="ChEBI" id="CHEBI:57776"/>
        <dbReference type="EC" id="2.7.7.23"/>
    </reaction>
</comment>
<keyword evidence="13 18" id="KW-0012">Acyltransferase</keyword>
<comment type="similarity">
    <text evidence="3 18">In the N-terminal section; belongs to the N-acetylglucosamine-1-phosphate uridyltransferase family.</text>
</comment>
<keyword evidence="21" id="KW-1185">Reference proteome</keyword>
<feature type="binding site" evidence="18">
    <location>
        <position position="338"/>
    </location>
    <ligand>
        <name>UDP-N-acetyl-alpha-D-glucosamine</name>
        <dbReference type="ChEBI" id="CHEBI:57705"/>
    </ligand>
</feature>
<feature type="binding site" evidence="18">
    <location>
        <position position="25"/>
    </location>
    <ligand>
        <name>UDP-N-acetyl-alpha-D-glucosamine</name>
        <dbReference type="ChEBI" id="CHEBI:57705"/>
    </ligand>
</feature>
<feature type="binding site" evidence="18">
    <location>
        <position position="410"/>
    </location>
    <ligand>
        <name>acetyl-CoA</name>
        <dbReference type="ChEBI" id="CHEBI:57288"/>
    </ligand>
</feature>
<dbReference type="SUPFAM" id="SSF53448">
    <property type="entry name" value="Nucleotide-diphospho-sugar transferases"/>
    <property type="match status" value="1"/>
</dbReference>
<feature type="binding site" evidence="18">
    <location>
        <position position="232"/>
    </location>
    <ligand>
        <name>Mg(2+)</name>
        <dbReference type="ChEBI" id="CHEBI:18420"/>
    </ligand>
</feature>
<sequence length="458" mass="47409">MPNPNTVAVILAAGKGTRMHSDRPKALQTLLGDTMLAHVARTAASVAAHVLTVVGHGHELVRATHPDLAQGFVLQEEQKGTGHALQCAWDAVRQSGAAHCLVLNADAPLLCPQDLDDLLGFVREGADIAFLTTVLPDAGSFGRVLRGADGRVTGIVEAKDFDPARHGTDTGEVNTGVFCLSVAAVEAALFSLTSANRAGEYYITDLVANGLAAGLAVRAHRRDNALDLLGVNSPLELAQAEERLRGRIVSRLLKSGVILHHPDSIVVGPQAQVEPGAELIGPCRVLGASRIASGARVGAFSQLTDSVLEAGSTVREHSHLEQARLAPGSDCGPFARLRPGAELCERAHVGNFVEMKKAVLGSGAKAGHLSYLGDAEVGAGANIGAGTITCNYDGARKHKTDIGAGAFIGSNTALVAPVRVGENALVGAGSVITKDVPDRALGVARSKQINLEGRGKKP</sequence>
<dbReference type="PROSITE" id="PS00101">
    <property type="entry name" value="HEXAPEP_TRANSFERASES"/>
    <property type="match status" value="1"/>
</dbReference>
<dbReference type="Pfam" id="PF12804">
    <property type="entry name" value="NTP_transf_3"/>
    <property type="match status" value="1"/>
</dbReference>
<dbReference type="InterPro" id="IPR018357">
    <property type="entry name" value="Hexapep_transf_CS"/>
</dbReference>
<dbReference type="GO" id="GO:0071555">
    <property type="term" value="P:cell wall organization"/>
    <property type="evidence" value="ECO:0007669"/>
    <property type="project" value="UniProtKB-KW"/>
</dbReference>
<evidence type="ECO:0000313" key="21">
    <source>
        <dbReference type="Proteomes" id="UP000198324"/>
    </source>
</evidence>
<keyword evidence="8 18" id="KW-0677">Repeat</keyword>
<keyword evidence="12 18" id="KW-0511">Multifunctional enzyme</keyword>
<evidence type="ECO:0000256" key="18">
    <source>
        <dbReference type="HAMAP-Rule" id="MF_01631"/>
    </source>
</evidence>
<dbReference type="InterPro" id="IPR005882">
    <property type="entry name" value="Bifunctional_GlmU"/>
</dbReference>
<keyword evidence="9 18" id="KW-0460">Magnesium</keyword>
<feature type="binding site" evidence="18">
    <location>
        <position position="356"/>
    </location>
    <ligand>
        <name>UDP-N-acetyl-alpha-D-glucosamine</name>
        <dbReference type="ChEBI" id="CHEBI:57705"/>
    </ligand>
</feature>
<evidence type="ECO:0000256" key="2">
    <source>
        <dbReference type="ARBA" id="ARBA00007707"/>
    </source>
</evidence>
<feature type="binding site" evidence="18">
    <location>
        <position position="445"/>
    </location>
    <ligand>
        <name>acetyl-CoA</name>
        <dbReference type="ChEBI" id="CHEBI:57288"/>
    </ligand>
</feature>
<keyword evidence="6 18" id="KW-0548">Nucleotidyltransferase</keyword>
<comment type="pathway">
    <text evidence="18">Nucleotide-sugar biosynthesis; UDP-N-acetyl-alpha-D-glucosamine biosynthesis; N-acetyl-alpha-D-glucosamine 1-phosphate from alpha-D-glucosamine 6-phosphate (route II): step 2/2.</text>
</comment>
<organism evidence="20 21">
    <name type="scientific">Humidesulfovibrio mexicanus</name>
    <dbReference type="NCBI Taxonomy" id="147047"/>
    <lineage>
        <taxon>Bacteria</taxon>
        <taxon>Pseudomonadati</taxon>
        <taxon>Thermodesulfobacteriota</taxon>
        <taxon>Desulfovibrionia</taxon>
        <taxon>Desulfovibrionales</taxon>
        <taxon>Desulfovibrionaceae</taxon>
        <taxon>Humidesulfovibrio</taxon>
    </lineage>
</organism>
<dbReference type="RefSeq" id="WP_089275335.1">
    <property type="nucleotide sequence ID" value="NZ_FZOC01000008.1"/>
</dbReference>
<name>A0A239CIS2_9BACT</name>